<dbReference type="PANTHER" id="PTHR39447">
    <property type="entry name" value="ALPHA-L-ARABINOFURANOSIDASE B"/>
    <property type="match status" value="1"/>
</dbReference>
<organism evidence="3">
    <name type="scientific">uncultured Streptomyces sp</name>
    <dbReference type="NCBI Taxonomy" id="174707"/>
    <lineage>
        <taxon>Bacteria</taxon>
        <taxon>Bacillati</taxon>
        <taxon>Actinomycetota</taxon>
        <taxon>Actinomycetes</taxon>
        <taxon>Kitasatosporales</taxon>
        <taxon>Streptomycetaceae</taxon>
        <taxon>Streptomyces</taxon>
        <taxon>environmental samples</taxon>
    </lineage>
</organism>
<accession>A0A060CAH3</accession>
<keyword evidence="1" id="KW-1015">Disulfide bond</keyword>
<dbReference type="GO" id="GO:0045490">
    <property type="term" value="P:pectin catabolic process"/>
    <property type="evidence" value="ECO:0007669"/>
    <property type="project" value="TreeGrafter"/>
</dbReference>
<feature type="non-terminal residue" evidence="3">
    <location>
        <position position="168"/>
    </location>
</feature>
<dbReference type="GO" id="GO:0046556">
    <property type="term" value="F:alpha-L-arabinofuranosidase activity"/>
    <property type="evidence" value="ECO:0007669"/>
    <property type="project" value="InterPro"/>
</dbReference>
<evidence type="ECO:0000313" key="3">
    <source>
        <dbReference type="EMBL" id="AIA90020.1"/>
    </source>
</evidence>
<dbReference type="AlphaFoldDB" id="A0A060CAH3"/>
<protein>
    <submittedName>
        <fullName evidence="3">ArabFuran-catal</fullName>
    </submittedName>
</protein>
<evidence type="ECO:0000259" key="2">
    <source>
        <dbReference type="Pfam" id="PF09206"/>
    </source>
</evidence>
<sequence length="168" mass="17772">RLQHGSITLQQLFRPLYQVRRGATNVANPYQNNTGMGGELMDIGLTADGFADAAAQDAFCGTEACTVSVIYDQSPMGNDLRRGPAGCFTGAEGTAAENDYESNAAAHPLTVGGHDVYSLYTRPHEGYRNNDAVGTAEGTESQGVYMVADGTHYGAVCCFDFGNASKET</sequence>
<dbReference type="InterPro" id="IPR013320">
    <property type="entry name" value="ConA-like_dom_sf"/>
</dbReference>
<feature type="domain" description="Alpha-L-arabinofuranosidase B catalytic" evidence="2">
    <location>
        <begin position="30"/>
        <end position="166"/>
    </location>
</feature>
<name>A0A060CAH3_9ACTN</name>
<proteinExistence type="predicted"/>
<evidence type="ECO:0000256" key="1">
    <source>
        <dbReference type="PIRSR" id="PIRSR638964-3"/>
    </source>
</evidence>
<dbReference type="Pfam" id="PF09206">
    <property type="entry name" value="ArabFuran-catal"/>
    <property type="match status" value="1"/>
</dbReference>
<reference evidence="3" key="1">
    <citation type="journal article" date="2013" name="Environ. Microbiol.">
        <title>Seasonally variable intestinal metagenomes of the red palm weevil (Rhynchophorus ferrugineus).</title>
        <authorList>
            <person name="Jia S."/>
            <person name="Zhang X."/>
            <person name="Zhang G."/>
            <person name="Yin A."/>
            <person name="Zhang S."/>
            <person name="Li F."/>
            <person name="Wang L."/>
            <person name="Zhao D."/>
            <person name="Yun Q."/>
            <person name="Tala"/>
            <person name="Wang J."/>
            <person name="Sun G."/>
            <person name="Baabdullah M."/>
            <person name="Yu X."/>
            <person name="Hu S."/>
            <person name="Al-Mssallem I.S."/>
            <person name="Yu J."/>
        </authorList>
    </citation>
    <scope>NUCLEOTIDE SEQUENCE</scope>
</reference>
<dbReference type="GO" id="GO:0031221">
    <property type="term" value="P:arabinan metabolic process"/>
    <property type="evidence" value="ECO:0007669"/>
    <property type="project" value="InterPro"/>
</dbReference>
<dbReference type="SUPFAM" id="SSF49899">
    <property type="entry name" value="Concanavalin A-like lectins/glucanases"/>
    <property type="match status" value="1"/>
</dbReference>
<dbReference type="GO" id="GO:0019566">
    <property type="term" value="P:arabinose metabolic process"/>
    <property type="evidence" value="ECO:0007669"/>
    <property type="project" value="InterPro"/>
</dbReference>
<dbReference type="InterPro" id="IPR015289">
    <property type="entry name" value="A-L-arabinofuranosidase_B_cat"/>
</dbReference>
<feature type="non-terminal residue" evidence="3">
    <location>
        <position position="1"/>
    </location>
</feature>
<feature type="disulfide bond" evidence="1">
    <location>
        <begin position="157"/>
        <end position="158"/>
    </location>
</feature>
<dbReference type="EMBL" id="KF122723">
    <property type="protein sequence ID" value="AIA90020.1"/>
    <property type="molecule type" value="Genomic_DNA"/>
</dbReference>
<dbReference type="PANTHER" id="PTHR39447:SF2">
    <property type="entry name" value="ALPHA-L-ARABINOFURANOSIDASE B"/>
    <property type="match status" value="1"/>
</dbReference>
<dbReference type="InterPro" id="IPR038964">
    <property type="entry name" value="ABFB"/>
</dbReference>
<dbReference type="Gene3D" id="2.60.120.200">
    <property type="match status" value="1"/>
</dbReference>
<feature type="disulfide bond" evidence="1">
    <location>
        <begin position="60"/>
        <end position="65"/>
    </location>
</feature>